<proteinExistence type="predicted"/>
<organism evidence="2 3">
    <name type="scientific">Colocasia esculenta</name>
    <name type="common">Wild taro</name>
    <name type="synonym">Arum esculentum</name>
    <dbReference type="NCBI Taxonomy" id="4460"/>
    <lineage>
        <taxon>Eukaryota</taxon>
        <taxon>Viridiplantae</taxon>
        <taxon>Streptophyta</taxon>
        <taxon>Embryophyta</taxon>
        <taxon>Tracheophyta</taxon>
        <taxon>Spermatophyta</taxon>
        <taxon>Magnoliopsida</taxon>
        <taxon>Liliopsida</taxon>
        <taxon>Araceae</taxon>
        <taxon>Aroideae</taxon>
        <taxon>Colocasieae</taxon>
        <taxon>Colocasia</taxon>
    </lineage>
</organism>
<sequence length="125" mass="13457">MALQQGVTTSQEQLQGFESGLCIRVPAGPKSHLRVPHSLLGEKALPSEQGLLGLCRKPLRNGQHFLASGIWQQATPSSTKCRAAGSITEQQSASTRNSPAKDTNRRTLCGIDQGRSVPLPQHFCL</sequence>
<dbReference type="EMBL" id="NMUH01003681">
    <property type="protein sequence ID" value="MQM06649.1"/>
    <property type="molecule type" value="Genomic_DNA"/>
</dbReference>
<feature type="compositionally biased region" description="Polar residues" evidence="1">
    <location>
        <begin position="87"/>
        <end position="101"/>
    </location>
</feature>
<reference evidence="2" key="1">
    <citation type="submission" date="2017-07" db="EMBL/GenBank/DDBJ databases">
        <title>Taro Niue Genome Assembly and Annotation.</title>
        <authorList>
            <person name="Atibalentja N."/>
            <person name="Keating K."/>
            <person name="Fields C.J."/>
        </authorList>
    </citation>
    <scope>NUCLEOTIDE SEQUENCE</scope>
    <source>
        <strain evidence="2">Niue_2</strain>
        <tissue evidence="2">Leaf</tissue>
    </source>
</reference>
<gene>
    <name evidence="2" type="ORF">Taro_039474</name>
</gene>
<name>A0A843WAR9_COLES</name>
<evidence type="ECO:0000256" key="1">
    <source>
        <dbReference type="SAM" id="MobiDB-lite"/>
    </source>
</evidence>
<accession>A0A843WAR9</accession>
<evidence type="ECO:0000313" key="3">
    <source>
        <dbReference type="Proteomes" id="UP000652761"/>
    </source>
</evidence>
<dbReference type="Proteomes" id="UP000652761">
    <property type="component" value="Unassembled WGS sequence"/>
</dbReference>
<feature type="region of interest" description="Disordered" evidence="1">
    <location>
        <begin position="76"/>
        <end position="113"/>
    </location>
</feature>
<dbReference type="AlphaFoldDB" id="A0A843WAR9"/>
<keyword evidence="3" id="KW-1185">Reference proteome</keyword>
<protein>
    <submittedName>
        <fullName evidence="2">Uncharacterized protein</fullName>
    </submittedName>
</protein>
<evidence type="ECO:0000313" key="2">
    <source>
        <dbReference type="EMBL" id="MQM06649.1"/>
    </source>
</evidence>
<comment type="caution">
    <text evidence="2">The sequence shown here is derived from an EMBL/GenBank/DDBJ whole genome shotgun (WGS) entry which is preliminary data.</text>
</comment>